<reference evidence="5 6" key="1">
    <citation type="submission" date="2014-07" db="EMBL/GenBank/DDBJ databases">
        <authorList>
            <person name="McCorrison J."/>
            <person name="Sanka R."/>
            <person name="Torralba M."/>
            <person name="Gillis M."/>
            <person name="Haft D.H."/>
            <person name="Methe B."/>
            <person name="Sutton G."/>
            <person name="Nelson K.E."/>
        </authorList>
    </citation>
    <scope>NUCLEOTIDE SEQUENCE [LARGE SCALE GENOMIC DNA]</scope>
    <source>
        <strain evidence="5 6">DNF00314</strain>
    </source>
</reference>
<evidence type="ECO:0000256" key="3">
    <source>
        <dbReference type="ARBA" id="ARBA00023125"/>
    </source>
</evidence>
<accession>A0A096ALB1</accession>
<dbReference type="Pfam" id="PF01420">
    <property type="entry name" value="Methylase_S"/>
    <property type="match status" value="2"/>
</dbReference>
<dbReference type="InterPro" id="IPR000055">
    <property type="entry name" value="Restrct_endonuc_typeI_TRD"/>
</dbReference>
<dbReference type="InterPro" id="IPR044946">
    <property type="entry name" value="Restrct_endonuc_typeI_TRD_sf"/>
</dbReference>
<evidence type="ECO:0000256" key="2">
    <source>
        <dbReference type="ARBA" id="ARBA00022747"/>
    </source>
</evidence>
<evidence type="ECO:0000313" key="6">
    <source>
        <dbReference type="Proteomes" id="UP000029628"/>
    </source>
</evidence>
<dbReference type="GO" id="GO:0003677">
    <property type="term" value="F:DNA binding"/>
    <property type="evidence" value="ECO:0007669"/>
    <property type="project" value="UniProtKB-KW"/>
</dbReference>
<comment type="similarity">
    <text evidence="1">Belongs to the type-I restriction system S methylase family.</text>
</comment>
<evidence type="ECO:0000256" key="1">
    <source>
        <dbReference type="ARBA" id="ARBA00010923"/>
    </source>
</evidence>
<dbReference type="GO" id="GO:0009307">
    <property type="term" value="P:DNA restriction-modification system"/>
    <property type="evidence" value="ECO:0007669"/>
    <property type="project" value="UniProtKB-KW"/>
</dbReference>
<keyword evidence="3" id="KW-0238">DNA-binding</keyword>
<name>A0A096ALB1_9FIRM</name>
<protein>
    <recommendedName>
        <fullName evidence="4">Type I restriction modification DNA specificity domain-containing protein</fullName>
    </recommendedName>
</protein>
<dbReference type="Proteomes" id="UP000029628">
    <property type="component" value="Unassembled WGS sequence"/>
</dbReference>
<feature type="domain" description="Type I restriction modification DNA specificity" evidence="4">
    <location>
        <begin position="12"/>
        <end position="178"/>
    </location>
</feature>
<dbReference type="SUPFAM" id="SSF116734">
    <property type="entry name" value="DNA methylase specificity domain"/>
    <property type="match status" value="1"/>
</dbReference>
<organism evidence="5 6">
    <name type="scientific">Veillonella montpellierensis DNF00314</name>
    <dbReference type="NCBI Taxonomy" id="1401067"/>
    <lineage>
        <taxon>Bacteria</taxon>
        <taxon>Bacillati</taxon>
        <taxon>Bacillota</taxon>
        <taxon>Negativicutes</taxon>
        <taxon>Veillonellales</taxon>
        <taxon>Veillonellaceae</taxon>
        <taxon>Veillonella</taxon>
    </lineage>
</organism>
<gene>
    <name evidence="5" type="ORF">HMPREF0872_04290</name>
</gene>
<keyword evidence="6" id="KW-1185">Reference proteome</keyword>
<evidence type="ECO:0000259" key="4">
    <source>
        <dbReference type="Pfam" id="PF01420"/>
    </source>
</evidence>
<feature type="domain" description="Type I restriction modification DNA specificity" evidence="4">
    <location>
        <begin position="206"/>
        <end position="358"/>
    </location>
</feature>
<evidence type="ECO:0000313" key="5">
    <source>
        <dbReference type="EMBL" id="KGF47610.1"/>
    </source>
</evidence>
<proteinExistence type="inferred from homology"/>
<sequence>MNASLNEKLQNVQWGEYRIGDLFEKLKTKNLKVKVSDLSPNKTKDFNLPVLTAGIENQGLNNYAPKTGATILKNVISISANGANTGATFYQNKEFTILQDAYAIDFKKDFLLTDNQYLFVVSSISKAIYGNFAWTDKACWTKVKDEKIQLPQKNGEIDFEFMESFVAELNAQRVAELNAYLTITGLKNYELTEEEKNVLENIDKIEYKEKKITDVFKVKNAGNILAREVELNSGDTPYLCASAENNSVSSYINYNRLLKDEGNCIFIGGKTFVVSYQEKDFYSNDSHNLALYLLDNEQRVKDIQLFLSSCVKKSLGHKYSWGDSISNKKIQKDLILVPMKDGKIDYDIMKKIHRIIEKIVIKDVVLWADKKIEATKQVADIG</sequence>
<dbReference type="EMBL" id="JRNT01000008">
    <property type="protein sequence ID" value="KGF47610.1"/>
    <property type="molecule type" value="Genomic_DNA"/>
</dbReference>
<dbReference type="eggNOG" id="COG0732">
    <property type="taxonomic scope" value="Bacteria"/>
</dbReference>
<dbReference type="Gene3D" id="3.90.220.20">
    <property type="entry name" value="DNA methylase specificity domains"/>
    <property type="match status" value="2"/>
</dbReference>
<comment type="caution">
    <text evidence="5">The sequence shown here is derived from an EMBL/GenBank/DDBJ whole genome shotgun (WGS) entry which is preliminary data.</text>
</comment>
<dbReference type="AlphaFoldDB" id="A0A096ALB1"/>
<keyword evidence="2" id="KW-0680">Restriction system</keyword>